<dbReference type="InterPro" id="IPR004089">
    <property type="entry name" value="MCPsignal_dom"/>
</dbReference>
<keyword evidence="9" id="KW-1185">Reference proteome</keyword>
<feature type="transmembrane region" description="Helical" evidence="5">
    <location>
        <begin position="26"/>
        <end position="48"/>
    </location>
</feature>
<dbReference type="KEGG" id="rce:RC1_0297"/>
<keyword evidence="4" id="KW-0175">Coiled coil</keyword>
<feature type="domain" description="Methyl-accepting transducer" evidence="6">
    <location>
        <begin position="313"/>
        <end position="549"/>
    </location>
</feature>
<dbReference type="GO" id="GO:0004888">
    <property type="term" value="F:transmembrane signaling receptor activity"/>
    <property type="evidence" value="ECO:0007669"/>
    <property type="project" value="InterPro"/>
</dbReference>
<dbReference type="InterPro" id="IPR003660">
    <property type="entry name" value="HAMP_dom"/>
</dbReference>
<dbReference type="Gene3D" id="1.10.287.950">
    <property type="entry name" value="Methyl-accepting chemotaxis protein"/>
    <property type="match status" value="1"/>
</dbReference>
<evidence type="ECO:0000313" key="9">
    <source>
        <dbReference type="Proteomes" id="UP000001591"/>
    </source>
</evidence>
<evidence type="ECO:0000259" key="7">
    <source>
        <dbReference type="PROSITE" id="PS50885"/>
    </source>
</evidence>
<evidence type="ECO:0000256" key="2">
    <source>
        <dbReference type="ARBA" id="ARBA00029447"/>
    </source>
</evidence>
<feature type="domain" description="HAMP" evidence="7">
    <location>
        <begin position="220"/>
        <end position="273"/>
    </location>
</feature>
<dbReference type="PROSITE" id="PS50111">
    <property type="entry name" value="CHEMOTAXIS_TRANSDUC_2"/>
    <property type="match status" value="1"/>
</dbReference>
<dbReference type="GO" id="GO:0006935">
    <property type="term" value="P:chemotaxis"/>
    <property type="evidence" value="ECO:0007669"/>
    <property type="project" value="InterPro"/>
</dbReference>
<reference evidence="8 9" key="1">
    <citation type="journal article" date="2010" name="BMC Genomics">
        <title>Metabolic flexibility revealed in the genome of the cyst-forming alpha-1 proteobacterium Rhodospirillum centenum.</title>
        <authorList>
            <person name="Lu Y.K."/>
            <person name="Marden J."/>
            <person name="Han M."/>
            <person name="Swingley W.D."/>
            <person name="Mastrian S.D."/>
            <person name="Chowdhury S.R."/>
            <person name="Hao J."/>
            <person name="Helmy T."/>
            <person name="Kim S."/>
            <person name="Kurdoglu A.A."/>
            <person name="Matthies H.J."/>
            <person name="Rollo D."/>
            <person name="Stothard P."/>
            <person name="Blankenship R.E."/>
            <person name="Bauer C.E."/>
            <person name="Touchman J.W."/>
        </authorList>
    </citation>
    <scope>NUCLEOTIDE SEQUENCE [LARGE SCALE GENOMIC DNA]</scope>
    <source>
        <strain evidence="9">ATCC 51521 / SW</strain>
    </source>
</reference>
<dbReference type="PANTHER" id="PTHR32089">
    <property type="entry name" value="METHYL-ACCEPTING CHEMOTAXIS PROTEIN MCPB"/>
    <property type="match status" value="1"/>
</dbReference>
<feature type="coiled-coil region" evidence="4">
    <location>
        <begin position="264"/>
        <end position="293"/>
    </location>
</feature>
<keyword evidence="5" id="KW-0472">Membrane</keyword>
<dbReference type="Pfam" id="PF00015">
    <property type="entry name" value="MCPsignal"/>
    <property type="match status" value="1"/>
</dbReference>
<dbReference type="SUPFAM" id="SSF58104">
    <property type="entry name" value="Methyl-accepting chemotaxis protein (MCP) signaling domain"/>
    <property type="match status" value="1"/>
</dbReference>
<evidence type="ECO:0000259" key="6">
    <source>
        <dbReference type="PROSITE" id="PS50111"/>
    </source>
</evidence>
<evidence type="ECO:0000256" key="3">
    <source>
        <dbReference type="PROSITE-ProRule" id="PRU00284"/>
    </source>
</evidence>
<proteinExistence type="inferred from homology"/>
<dbReference type="SMART" id="SM00283">
    <property type="entry name" value="MA"/>
    <property type="match status" value="1"/>
</dbReference>
<dbReference type="GO" id="GO:0007165">
    <property type="term" value="P:signal transduction"/>
    <property type="evidence" value="ECO:0007669"/>
    <property type="project" value="UniProtKB-KW"/>
</dbReference>
<dbReference type="Gene3D" id="6.10.340.10">
    <property type="match status" value="1"/>
</dbReference>
<dbReference type="HOGENOM" id="CLU_000445_107_27_5"/>
<organism evidence="8 9">
    <name type="scientific">Rhodospirillum centenum (strain ATCC 51521 / SW)</name>
    <dbReference type="NCBI Taxonomy" id="414684"/>
    <lineage>
        <taxon>Bacteria</taxon>
        <taxon>Pseudomonadati</taxon>
        <taxon>Pseudomonadota</taxon>
        <taxon>Alphaproteobacteria</taxon>
        <taxon>Rhodospirillales</taxon>
        <taxon>Rhodospirillaceae</taxon>
        <taxon>Rhodospirillum</taxon>
    </lineage>
</organism>
<dbReference type="PROSITE" id="PS50885">
    <property type="entry name" value="HAMP"/>
    <property type="match status" value="1"/>
</dbReference>
<dbReference type="eggNOG" id="COG0840">
    <property type="taxonomic scope" value="Bacteria"/>
</dbReference>
<feature type="transmembrane region" description="Helical" evidence="5">
    <location>
        <begin position="197"/>
        <end position="218"/>
    </location>
</feature>
<evidence type="ECO:0000256" key="5">
    <source>
        <dbReference type="SAM" id="Phobius"/>
    </source>
</evidence>
<comment type="similarity">
    <text evidence="2">Belongs to the methyl-accepting chemotaxis (MCP) protein family.</text>
</comment>
<keyword evidence="1 3" id="KW-0807">Transducer</keyword>
<evidence type="ECO:0000313" key="8">
    <source>
        <dbReference type="EMBL" id="ACI97746.1"/>
    </source>
</evidence>
<accession>B6IQL0</accession>
<dbReference type="PRINTS" id="PR00260">
    <property type="entry name" value="CHEMTRNSDUCR"/>
</dbReference>
<gene>
    <name evidence="8" type="ordered locus">RC1_0297</name>
</gene>
<dbReference type="PANTHER" id="PTHR32089:SF112">
    <property type="entry name" value="LYSOZYME-LIKE PROTEIN-RELATED"/>
    <property type="match status" value="1"/>
</dbReference>
<dbReference type="InterPro" id="IPR004090">
    <property type="entry name" value="Chemotax_Me-accpt_rcpt"/>
</dbReference>
<dbReference type="Proteomes" id="UP000001591">
    <property type="component" value="Chromosome"/>
</dbReference>
<dbReference type="AlphaFoldDB" id="B6IQL0"/>
<keyword evidence="5" id="KW-0812">Transmembrane</keyword>
<protein>
    <submittedName>
        <fullName evidence="8">Methyl-accepting chemotaxis protein, putative</fullName>
    </submittedName>
</protein>
<dbReference type="EMBL" id="CP000613">
    <property type="protein sequence ID" value="ACI97746.1"/>
    <property type="molecule type" value="Genomic_DNA"/>
</dbReference>
<name>B6IQL0_RHOCS</name>
<sequence>MPSAFPGSTARTTRSRIPPMTLTQKILAPVAILSLVAAIIAGSAFLSLDRIGEAVTQMKAQSNRVIAASELRSTSRALQRDALNLVFEPAENRQAIAERFNRRLASMSAQIVAIEPKLTTAEARFTPLQRDVVAALTQVRDAALSGDTAGAHDLFKTKVRTAERAASELTDPMIEDGIKRVAELETSLAETSAMETWIMGAVALVGILAGLAVSLLVAQRGVIRPVDRVTEAMTKLQAKDYGFELPDHGRSDAIGGMARAVMVFRDAMRRADALEAEQRREQERRNRQAARLTAQVKDFVDGMNAITDELARESGMLKADADSLAAAAGRTAQMTEEATTATERTASNVQTVAAATEELSASIHEISARAGETAARSTEGATQAKETAERVARLRDTVAEIGQVVDIINGIAAQTNLLALNATIEAARAGEAGKGFAVVAHEVKSLATQTAKATEEIRAQVEGVQGATVDAAAAIERIVGLIGDISAMTGAIAAAVEEQSAVTNEITRSIQGAASGTETIRVEVHQLHATASDTGSVAGRVNGAASDLAGRSDQVRSRVRAFVTELSADTGDRAAG</sequence>
<dbReference type="SUPFAM" id="SSF158472">
    <property type="entry name" value="HAMP domain-like"/>
    <property type="match status" value="1"/>
</dbReference>
<evidence type="ECO:0000256" key="1">
    <source>
        <dbReference type="ARBA" id="ARBA00023224"/>
    </source>
</evidence>
<dbReference type="SMART" id="SM00304">
    <property type="entry name" value="HAMP"/>
    <property type="match status" value="1"/>
</dbReference>
<dbReference type="GO" id="GO:0016020">
    <property type="term" value="C:membrane"/>
    <property type="evidence" value="ECO:0007669"/>
    <property type="project" value="InterPro"/>
</dbReference>
<evidence type="ECO:0000256" key="4">
    <source>
        <dbReference type="SAM" id="Coils"/>
    </source>
</evidence>
<keyword evidence="5" id="KW-1133">Transmembrane helix</keyword>
<dbReference type="STRING" id="414684.RC1_0297"/>